<evidence type="ECO:0000313" key="3">
    <source>
        <dbReference type="EMBL" id="QDU97425.1"/>
    </source>
</evidence>
<keyword evidence="2" id="KW-0175">Coiled coil</keyword>
<protein>
    <submittedName>
        <fullName evidence="3">PspA/IM30 family protein</fullName>
    </submittedName>
</protein>
<dbReference type="EMBL" id="CP036433">
    <property type="protein sequence ID" value="QDU97425.1"/>
    <property type="molecule type" value="Genomic_DNA"/>
</dbReference>
<dbReference type="Pfam" id="PF04012">
    <property type="entry name" value="PspA_IM30"/>
    <property type="match status" value="1"/>
</dbReference>
<dbReference type="OrthoDB" id="252755at2"/>
<dbReference type="AlphaFoldDB" id="A0A518E018"/>
<dbReference type="KEGG" id="lcre:Pla8534_52730"/>
<gene>
    <name evidence="3" type="ORF">Pla8534_52730</name>
</gene>
<evidence type="ECO:0000313" key="4">
    <source>
        <dbReference type="Proteomes" id="UP000317648"/>
    </source>
</evidence>
<feature type="coiled-coil region" evidence="2">
    <location>
        <begin position="88"/>
        <end position="150"/>
    </location>
</feature>
<dbReference type="Proteomes" id="UP000317648">
    <property type="component" value="Chromosome"/>
</dbReference>
<sequence>MIFGKLWRAFTAQINKVANMFWSMDPIAQMQYEYDTAVEELKSGRTGLEQYRALVERVGRQAAGDKKHVANLEAKIKAYLQAGDRETAAKFALELQKAKGELAENQAQLDMHEKAYQNNITKIKHASDKLAKVREKIQRYDAELKMSRAEAEMAKLAQSFDFDVSTDFGQIENVIQDKIGLNRAKARVAADLSSEGMVEIEREQAMESALAEDALRNFEIELGMVTPATAGVEENVKSLGPAQQTDTE</sequence>
<name>A0A518E018_9BACT</name>
<comment type="similarity">
    <text evidence="1">Belongs to the PspA/Vipp/IM30 family.</text>
</comment>
<evidence type="ECO:0000256" key="1">
    <source>
        <dbReference type="ARBA" id="ARBA00043985"/>
    </source>
</evidence>
<organism evidence="3 4">
    <name type="scientific">Lignipirellula cremea</name>
    <dbReference type="NCBI Taxonomy" id="2528010"/>
    <lineage>
        <taxon>Bacteria</taxon>
        <taxon>Pseudomonadati</taxon>
        <taxon>Planctomycetota</taxon>
        <taxon>Planctomycetia</taxon>
        <taxon>Pirellulales</taxon>
        <taxon>Pirellulaceae</taxon>
        <taxon>Lignipirellula</taxon>
    </lineage>
</organism>
<evidence type="ECO:0000256" key="2">
    <source>
        <dbReference type="SAM" id="Coils"/>
    </source>
</evidence>
<accession>A0A518E018</accession>
<proteinExistence type="inferred from homology"/>
<dbReference type="RefSeq" id="WP_145056198.1">
    <property type="nucleotide sequence ID" value="NZ_CP036433.1"/>
</dbReference>
<dbReference type="InterPro" id="IPR007157">
    <property type="entry name" value="PspA_VIPP1"/>
</dbReference>
<keyword evidence="4" id="KW-1185">Reference proteome</keyword>
<reference evidence="3 4" key="1">
    <citation type="submission" date="2019-02" db="EMBL/GenBank/DDBJ databases">
        <title>Deep-cultivation of Planctomycetes and their phenomic and genomic characterization uncovers novel biology.</title>
        <authorList>
            <person name="Wiegand S."/>
            <person name="Jogler M."/>
            <person name="Boedeker C."/>
            <person name="Pinto D."/>
            <person name="Vollmers J."/>
            <person name="Rivas-Marin E."/>
            <person name="Kohn T."/>
            <person name="Peeters S.H."/>
            <person name="Heuer A."/>
            <person name="Rast P."/>
            <person name="Oberbeckmann S."/>
            <person name="Bunk B."/>
            <person name="Jeske O."/>
            <person name="Meyerdierks A."/>
            <person name="Storesund J.E."/>
            <person name="Kallscheuer N."/>
            <person name="Luecker S."/>
            <person name="Lage O.M."/>
            <person name="Pohl T."/>
            <person name="Merkel B.J."/>
            <person name="Hornburger P."/>
            <person name="Mueller R.-W."/>
            <person name="Bruemmer F."/>
            <person name="Labrenz M."/>
            <person name="Spormann A.M."/>
            <person name="Op den Camp H."/>
            <person name="Overmann J."/>
            <person name="Amann R."/>
            <person name="Jetten M.S.M."/>
            <person name="Mascher T."/>
            <person name="Medema M.H."/>
            <person name="Devos D.P."/>
            <person name="Kaster A.-K."/>
            <person name="Ovreas L."/>
            <person name="Rohde M."/>
            <person name="Galperin M.Y."/>
            <person name="Jogler C."/>
        </authorList>
    </citation>
    <scope>NUCLEOTIDE SEQUENCE [LARGE SCALE GENOMIC DNA]</scope>
    <source>
        <strain evidence="3 4">Pla85_3_4</strain>
    </source>
</reference>